<dbReference type="Proteomes" id="UP000219514">
    <property type="component" value="Unassembled WGS sequence"/>
</dbReference>
<protein>
    <submittedName>
        <fullName evidence="3">Uncharacterized protein</fullName>
    </submittedName>
</protein>
<name>A0A285EE49_9ACTN</name>
<feature type="region of interest" description="Disordered" evidence="1">
    <location>
        <begin position="41"/>
        <end position="64"/>
    </location>
</feature>
<reference evidence="3 4" key="1">
    <citation type="submission" date="2017-09" db="EMBL/GenBank/DDBJ databases">
        <authorList>
            <person name="Ehlers B."/>
            <person name="Leendertz F.H."/>
        </authorList>
    </citation>
    <scope>NUCLEOTIDE SEQUENCE [LARGE SCALE GENOMIC DNA]</scope>
    <source>
        <strain evidence="3 4">DSM 46844</strain>
    </source>
</reference>
<evidence type="ECO:0000313" key="4">
    <source>
        <dbReference type="Proteomes" id="UP000219514"/>
    </source>
</evidence>
<feature type="transmembrane region" description="Helical" evidence="2">
    <location>
        <begin position="12"/>
        <end position="36"/>
    </location>
</feature>
<gene>
    <name evidence="3" type="ORF">SAMN06893097_106255</name>
</gene>
<dbReference type="AlphaFoldDB" id="A0A285EE49"/>
<dbReference type="EMBL" id="OBDO01000006">
    <property type="protein sequence ID" value="SNX97305.1"/>
    <property type="molecule type" value="Genomic_DNA"/>
</dbReference>
<sequence>MVLVPPSGAGVFPVGAAVVVAVDVVLVYPVTVHGALRSPSYCRRSRSSAPGDVGTGSAPAPWGRPREIPFLVPLGET</sequence>
<evidence type="ECO:0000256" key="2">
    <source>
        <dbReference type="SAM" id="Phobius"/>
    </source>
</evidence>
<organism evidence="3 4">
    <name type="scientific">Geodermatophilus sabuli</name>
    <dbReference type="NCBI Taxonomy" id="1564158"/>
    <lineage>
        <taxon>Bacteria</taxon>
        <taxon>Bacillati</taxon>
        <taxon>Actinomycetota</taxon>
        <taxon>Actinomycetes</taxon>
        <taxon>Geodermatophilales</taxon>
        <taxon>Geodermatophilaceae</taxon>
        <taxon>Geodermatophilus</taxon>
    </lineage>
</organism>
<keyword evidence="2" id="KW-0472">Membrane</keyword>
<evidence type="ECO:0000256" key="1">
    <source>
        <dbReference type="SAM" id="MobiDB-lite"/>
    </source>
</evidence>
<keyword evidence="2" id="KW-1133">Transmembrane helix</keyword>
<keyword evidence="2" id="KW-0812">Transmembrane</keyword>
<proteinExistence type="predicted"/>
<evidence type="ECO:0000313" key="3">
    <source>
        <dbReference type="EMBL" id="SNX97305.1"/>
    </source>
</evidence>
<keyword evidence="4" id="KW-1185">Reference proteome</keyword>
<accession>A0A285EE49</accession>